<dbReference type="Gene3D" id="3.80.10.10">
    <property type="entry name" value="Ribonuclease Inhibitor"/>
    <property type="match status" value="1"/>
</dbReference>
<dbReference type="OrthoDB" id="2128727at2759"/>
<comment type="caution">
    <text evidence="3">The sequence shown here is derived from an EMBL/GenBank/DDBJ whole genome shotgun (WGS) entry which is preliminary data.</text>
</comment>
<evidence type="ECO:0000256" key="1">
    <source>
        <dbReference type="SAM" id="MobiDB-lite"/>
    </source>
</evidence>
<proteinExistence type="predicted"/>
<name>A0A1Y2C1S6_9FUNG</name>
<dbReference type="EMBL" id="MCGO01000033">
    <property type="protein sequence ID" value="ORY40993.1"/>
    <property type="molecule type" value="Genomic_DNA"/>
</dbReference>
<keyword evidence="2" id="KW-0472">Membrane</keyword>
<dbReference type="AlphaFoldDB" id="A0A1Y2C1S6"/>
<evidence type="ECO:0000313" key="4">
    <source>
        <dbReference type="Proteomes" id="UP000193642"/>
    </source>
</evidence>
<keyword evidence="2" id="KW-0812">Transmembrane</keyword>
<protein>
    <recommendedName>
        <fullName evidence="5">L domain-like protein</fullName>
    </recommendedName>
</protein>
<dbReference type="SUPFAM" id="SSF52047">
    <property type="entry name" value="RNI-like"/>
    <property type="match status" value="1"/>
</dbReference>
<keyword evidence="4" id="KW-1185">Reference proteome</keyword>
<feature type="region of interest" description="Disordered" evidence="1">
    <location>
        <begin position="357"/>
        <end position="399"/>
    </location>
</feature>
<feature type="compositionally biased region" description="Polar residues" evidence="1">
    <location>
        <begin position="360"/>
        <end position="399"/>
    </location>
</feature>
<accession>A0A1Y2C1S6</accession>
<sequence length="399" mass="43592">MPPQFDGCYDRSTGAVNVQLNKNDVIDQGSVQCLALMKLAQDFGFNSSRCLPITILRNSVDNSSFVQALFCDQTTIYSLSVTKPPTSMNTISPSLYLLSNLMELQLFNALFGDSVLNPLTKFVNGLPYFTTLNVTGSTDNTLSGPIPLLFQGSFFRTAVLSNNNLSGEIPSLFGDSFQRFDVHDNPLLSGKLPPSIWRSKSGLIPWTQTQRCDFRMTSVCLAPESVFQPSCIRNATFSVPTCDTNGNASYSLPLLPIDTRDPMNSGSPTLSSSDSGEVAKMLQYFAIGVIILVVGIGGFVFCSRKPYRANCNQRSNAITRGNVEDEGLELPAYTPPPPEYLFEPVPSYHVIDEGTAENHAGTSIGTDETQETLPSREQNSTDENQWLVATNNVRGTSRP</sequence>
<gene>
    <name evidence="3" type="ORF">BCR33DRAFT_719095</name>
</gene>
<reference evidence="3 4" key="1">
    <citation type="submission" date="2016-07" db="EMBL/GenBank/DDBJ databases">
        <title>Pervasive Adenine N6-methylation of Active Genes in Fungi.</title>
        <authorList>
            <consortium name="DOE Joint Genome Institute"/>
            <person name="Mondo S.J."/>
            <person name="Dannebaum R.O."/>
            <person name="Kuo R.C."/>
            <person name="Labutti K."/>
            <person name="Haridas S."/>
            <person name="Kuo A."/>
            <person name="Salamov A."/>
            <person name="Ahrendt S.R."/>
            <person name="Lipzen A."/>
            <person name="Sullivan W."/>
            <person name="Andreopoulos W.B."/>
            <person name="Clum A."/>
            <person name="Lindquist E."/>
            <person name="Daum C."/>
            <person name="Ramamoorthy G.K."/>
            <person name="Gryganskyi A."/>
            <person name="Culley D."/>
            <person name="Magnuson J.K."/>
            <person name="James T.Y."/>
            <person name="O'Malley M.A."/>
            <person name="Stajich J.E."/>
            <person name="Spatafora J.W."/>
            <person name="Visel A."/>
            <person name="Grigoriev I.V."/>
        </authorList>
    </citation>
    <scope>NUCLEOTIDE SEQUENCE [LARGE SCALE GENOMIC DNA]</scope>
    <source>
        <strain evidence="3 4">JEL800</strain>
    </source>
</reference>
<keyword evidence="2" id="KW-1133">Transmembrane helix</keyword>
<organism evidence="3 4">
    <name type="scientific">Rhizoclosmatium globosum</name>
    <dbReference type="NCBI Taxonomy" id="329046"/>
    <lineage>
        <taxon>Eukaryota</taxon>
        <taxon>Fungi</taxon>
        <taxon>Fungi incertae sedis</taxon>
        <taxon>Chytridiomycota</taxon>
        <taxon>Chytridiomycota incertae sedis</taxon>
        <taxon>Chytridiomycetes</taxon>
        <taxon>Chytridiales</taxon>
        <taxon>Chytriomycetaceae</taxon>
        <taxon>Rhizoclosmatium</taxon>
    </lineage>
</organism>
<dbReference type="Proteomes" id="UP000193642">
    <property type="component" value="Unassembled WGS sequence"/>
</dbReference>
<evidence type="ECO:0000256" key="2">
    <source>
        <dbReference type="SAM" id="Phobius"/>
    </source>
</evidence>
<evidence type="ECO:0008006" key="5">
    <source>
        <dbReference type="Google" id="ProtNLM"/>
    </source>
</evidence>
<dbReference type="InterPro" id="IPR032675">
    <property type="entry name" value="LRR_dom_sf"/>
</dbReference>
<feature type="transmembrane region" description="Helical" evidence="2">
    <location>
        <begin position="281"/>
        <end position="302"/>
    </location>
</feature>
<evidence type="ECO:0000313" key="3">
    <source>
        <dbReference type="EMBL" id="ORY40993.1"/>
    </source>
</evidence>